<dbReference type="GO" id="GO:0005737">
    <property type="term" value="C:cytoplasm"/>
    <property type="evidence" value="ECO:0007669"/>
    <property type="project" value="TreeGrafter"/>
</dbReference>
<dbReference type="InterPro" id="IPR022998">
    <property type="entry name" value="ThiamineP_synth_TenI"/>
</dbReference>
<dbReference type="NCBIfam" id="TIGR00693">
    <property type="entry name" value="thiE"/>
    <property type="match status" value="1"/>
</dbReference>
<dbReference type="eggNOG" id="COG0352">
    <property type="taxonomic scope" value="Bacteria"/>
</dbReference>
<dbReference type="SUPFAM" id="SSF51391">
    <property type="entry name" value="Thiamin phosphate synthase"/>
    <property type="match status" value="1"/>
</dbReference>
<dbReference type="Proteomes" id="UP000294958">
    <property type="component" value="Unassembled WGS sequence"/>
</dbReference>
<keyword evidence="4 9" id="KW-0460">Magnesium</keyword>
<evidence type="ECO:0000256" key="8">
    <source>
        <dbReference type="ARBA" id="ARBA00047883"/>
    </source>
</evidence>
<feature type="binding site" evidence="9">
    <location>
        <begin position="38"/>
        <end position="42"/>
    </location>
    <ligand>
        <name>4-amino-2-methyl-5-(diphosphooxymethyl)pyrimidine</name>
        <dbReference type="ChEBI" id="CHEBI:57841"/>
    </ligand>
</feature>
<dbReference type="HAMAP" id="MF_00097">
    <property type="entry name" value="TMP_synthase"/>
    <property type="match status" value="1"/>
</dbReference>
<dbReference type="GO" id="GO:0009228">
    <property type="term" value="P:thiamine biosynthetic process"/>
    <property type="evidence" value="ECO:0007669"/>
    <property type="project" value="UniProtKB-KW"/>
</dbReference>
<feature type="binding site" evidence="9">
    <location>
        <position position="71"/>
    </location>
    <ligand>
        <name>Mg(2+)</name>
        <dbReference type="ChEBI" id="CHEBI:18420"/>
    </ligand>
</feature>
<dbReference type="InterPro" id="IPR036206">
    <property type="entry name" value="ThiamineP_synth_sf"/>
</dbReference>
<gene>
    <name evidence="9" type="primary">thiE</name>
    <name evidence="13" type="ORF">BG36_21970</name>
    <name evidence="14" type="ORF">DES43_10655</name>
</gene>
<proteinExistence type="inferred from homology"/>
<comment type="catalytic activity">
    <reaction evidence="6 9 10">
        <text>4-methyl-5-(2-phosphooxyethyl)-thiazole + 4-amino-2-methyl-5-(diphosphooxymethyl)pyrimidine + H(+) = thiamine phosphate + diphosphate</text>
        <dbReference type="Rhea" id="RHEA:22328"/>
        <dbReference type="ChEBI" id="CHEBI:15378"/>
        <dbReference type="ChEBI" id="CHEBI:33019"/>
        <dbReference type="ChEBI" id="CHEBI:37575"/>
        <dbReference type="ChEBI" id="CHEBI:57841"/>
        <dbReference type="ChEBI" id="CHEBI:58296"/>
        <dbReference type="EC" id="2.5.1.3"/>
    </reaction>
</comment>
<evidence type="ECO:0000256" key="4">
    <source>
        <dbReference type="ARBA" id="ARBA00022842"/>
    </source>
</evidence>
<dbReference type="Pfam" id="PF02581">
    <property type="entry name" value="TMP-TENI"/>
    <property type="match status" value="1"/>
</dbReference>
<reference evidence="13 15" key="1">
    <citation type="submission" date="2014-02" db="EMBL/GenBank/DDBJ databases">
        <title>Aquamicrobium defluvii Genome sequencing.</title>
        <authorList>
            <person name="Wang X."/>
        </authorList>
    </citation>
    <scope>NUCLEOTIDE SEQUENCE [LARGE SCALE GENOMIC DNA]</scope>
    <source>
        <strain evidence="13 15">W13Z1</strain>
    </source>
</reference>
<feature type="binding site" evidence="9">
    <location>
        <position position="109"/>
    </location>
    <ligand>
        <name>4-amino-2-methyl-5-(diphosphooxymethyl)pyrimidine</name>
        <dbReference type="ChEBI" id="CHEBI:57841"/>
    </ligand>
</feature>
<evidence type="ECO:0000313" key="16">
    <source>
        <dbReference type="Proteomes" id="UP000294958"/>
    </source>
</evidence>
<comment type="pathway">
    <text evidence="1 9 11">Cofactor biosynthesis; thiamine diphosphate biosynthesis; thiamine phosphate from 4-amino-2-methyl-5-diphosphomethylpyrimidine and 4-methyl-5-(2-phosphoethyl)-thiazole: step 1/1.</text>
</comment>
<keyword evidence="3 9" id="KW-0479">Metal-binding</keyword>
<evidence type="ECO:0000313" key="15">
    <source>
        <dbReference type="Proteomes" id="UP000019849"/>
    </source>
</evidence>
<dbReference type="GO" id="GO:0004789">
    <property type="term" value="F:thiamine-phosphate diphosphorylase activity"/>
    <property type="evidence" value="ECO:0007669"/>
    <property type="project" value="UniProtKB-UniRule"/>
</dbReference>
<sequence>MNRIDYRLNAIVDGGLRPVGKLADLAGIAARNGATIIQYRDKDASTRQMIAEAEKIRAALAGTGVPLVVNDRVDVALASGADGIHIGRDDMPAETARRLLGPDAIIGLTVKNEADADAAIAAPIDYACIGGVFETLSKKNPDAPVGLDGFRALRARIRAAKPGLPVGAIAGIDAARAGVVVRAGASGVAAISAIFRAADIAAAARELRAAVDDAGDGAGDGAGEKP</sequence>
<dbReference type="HOGENOM" id="CLU_018272_3_2_5"/>
<evidence type="ECO:0000256" key="10">
    <source>
        <dbReference type="RuleBase" id="RU003826"/>
    </source>
</evidence>
<dbReference type="PANTHER" id="PTHR20857">
    <property type="entry name" value="THIAMINE-PHOSPHATE PYROPHOSPHORYLASE"/>
    <property type="match status" value="1"/>
</dbReference>
<dbReference type="PATRIC" id="fig|69279.3.peg.1312"/>
<organism evidence="13 15">
    <name type="scientific">Aquamicrobium defluvii</name>
    <dbReference type="NCBI Taxonomy" id="69279"/>
    <lineage>
        <taxon>Bacteria</taxon>
        <taxon>Pseudomonadati</taxon>
        <taxon>Pseudomonadota</taxon>
        <taxon>Alphaproteobacteria</taxon>
        <taxon>Hyphomicrobiales</taxon>
        <taxon>Phyllobacteriaceae</taxon>
        <taxon>Aquamicrobium</taxon>
    </lineage>
</organism>
<dbReference type="GO" id="GO:0009229">
    <property type="term" value="P:thiamine diphosphate biosynthetic process"/>
    <property type="evidence" value="ECO:0007669"/>
    <property type="project" value="UniProtKB-UniRule"/>
</dbReference>
<dbReference type="EMBL" id="JENY01000007">
    <property type="protein sequence ID" value="EXL09320.1"/>
    <property type="molecule type" value="Genomic_DNA"/>
</dbReference>
<evidence type="ECO:0000259" key="12">
    <source>
        <dbReference type="Pfam" id="PF02581"/>
    </source>
</evidence>
<dbReference type="OrthoDB" id="9810880at2"/>
<feature type="binding site" evidence="9">
    <location>
        <position position="138"/>
    </location>
    <ligand>
        <name>4-amino-2-methyl-5-(diphosphooxymethyl)pyrimidine</name>
        <dbReference type="ChEBI" id="CHEBI:57841"/>
    </ligand>
</feature>
<comment type="cofactor">
    <cofactor evidence="9">
        <name>Mg(2+)</name>
        <dbReference type="ChEBI" id="CHEBI:18420"/>
    </cofactor>
    <text evidence="9">Binds 1 Mg(2+) ion per subunit.</text>
</comment>
<dbReference type="CDD" id="cd00564">
    <property type="entry name" value="TMP_TenI"/>
    <property type="match status" value="1"/>
</dbReference>
<evidence type="ECO:0000256" key="2">
    <source>
        <dbReference type="ARBA" id="ARBA00022679"/>
    </source>
</evidence>
<dbReference type="AlphaFoldDB" id="A0A011VLM5"/>
<dbReference type="UniPathway" id="UPA00060">
    <property type="reaction ID" value="UER00141"/>
</dbReference>
<feature type="binding site" evidence="9">
    <location>
        <position position="90"/>
    </location>
    <ligand>
        <name>Mg(2+)</name>
        <dbReference type="ChEBI" id="CHEBI:18420"/>
    </ligand>
</feature>
<evidence type="ECO:0000256" key="7">
    <source>
        <dbReference type="ARBA" id="ARBA00047851"/>
    </source>
</evidence>
<comment type="function">
    <text evidence="9">Condenses 4-methyl-5-(beta-hydroxyethyl)thiazole monophosphate (THZ-P) and 2-methyl-4-amino-5-hydroxymethyl pyrimidine pyrophosphate (HMP-PP) to form thiamine monophosphate (TMP).</text>
</comment>
<comment type="catalytic activity">
    <reaction evidence="8 9 10">
        <text>2-[(2R,5Z)-2-carboxy-4-methylthiazol-5(2H)-ylidene]ethyl phosphate + 4-amino-2-methyl-5-(diphosphooxymethyl)pyrimidine + 2 H(+) = thiamine phosphate + CO2 + diphosphate</text>
        <dbReference type="Rhea" id="RHEA:47844"/>
        <dbReference type="ChEBI" id="CHEBI:15378"/>
        <dbReference type="ChEBI" id="CHEBI:16526"/>
        <dbReference type="ChEBI" id="CHEBI:33019"/>
        <dbReference type="ChEBI" id="CHEBI:37575"/>
        <dbReference type="ChEBI" id="CHEBI:57841"/>
        <dbReference type="ChEBI" id="CHEBI:62899"/>
        <dbReference type="EC" id="2.5.1.3"/>
    </reaction>
</comment>
<evidence type="ECO:0000256" key="6">
    <source>
        <dbReference type="ARBA" id="ARBA00047334"/>
    </source>
</evidence>
<keyword evidence="5 9" id="KW-0784">Thiamine biosynthesis</keyword>
<evidence type="ECO:0000313" key="14">
    <source>
        <dbReference type="EMBL" id="TDR36156.1"/>
    </source>
</evidence>
<keyword evidence="16" id="KW-1185">Reference proteome</keyword>
<comment type="caution">
    <text evidence="13">The sequence shown here is derived from an EMBL/GenBank/DDBJ whole genome shotgun (WGS) entry which is preliminary data.</text>
</comment>
<evidence type="ECO:0000313" key="13">
    <source>
        <dbReference type="EMBL" id="EXL09320.1"/>
    </source>
</evidence>
<feature type="binding site" evidence="9">
    <location>
        <begin position="135"/>
        <end position="137"/>
    </location>
    <ligand>
        <name>2-[(2R,5Z)-2-carboxy-4-methylthiazol-5(2H)-ylidene]ethyl phosphate</name>
        <dbReference type="ChEBI" id="CHEBI:62899"/>
    </ligand>
</feature>
<reference evidence="14 16" key="2">
    <citation type="submission" date="2019-03" db="EMBL/GenBank/DDBJ databases">
        <title>Genomic Encyclopedia of Type Strains, Phase IV (KMG-IV): sequencing the most valuable type-strain genomes for metagenomic binning, comparative biology and taxonomic classification.</title>
        <authorList>
            <person name="Goeker M."/>
        </authorList>
    </citation>
    <scope>NUCLEOTIDE SEQUENCE [LARGE SCALE GENOMIC DNA]</scope>
    <source>
        <strain evidence="14 16">DSM 11603</strain>
    </source>
</reference>
<comment type="similarity">
    <text evidence="9 10">Belongs to the thiamine-phosphate synthase family.</text>
</comment>
<evidence type="ECO:0000256" key="1">
    <source>
        <dbReference type="ARBA" id="ARBA00005165"/>
    </source>
</evidence>
<keyword evidence="2 9" id="KW-0808">Transferase</keyword>
<evidence type="ECO:0000256" key="5">
    <source>
        <dbReference type="ARBA" id="ARBA00022977"/>
    </source>
</evidence>
<dbReference type="Gene3D" id="3.20.20.70">
    <property type="entry name" value="Aldolase class I"/>
    <property type="match status" value="1"/>
</dbReference>
<name>A0A011VLM5_9HYPH</name>
<feature type="binding site" evidence="9">
    <location>
        <position position="70"/>
    </location>
    <ligand>
        <name>4-amino-2-methyl-5-(diphosphooxymethyl)pyrimidine</name>
        <dbReference type="ChEBI" id="CHEBI:57841"/>
    </ligand>
</feature>
<feature type="domain" description="Thiamine phosphate synthase/TenI" evidence="12">
    <location>
        <begin position="10"/>
        <end position="194"/>
    </location>
</feature>
<feature type="binding site" evidence="9">
    <location>
        <position position="171"/>
    </location>
    <ligand>
        <name>2-[(2R,5Z)-2-carboxy-4-methylthiazol-5(2H)-ylidene]ethyl phosphate</name>
        <dbReference type="ChEBI" id="CHEBI:62899"/>
    </ligand>
</feature>
<dbReference type="GO" id="GO:0000287">
    <property type="term" value="F:magnesium ion binding"/>
    <property type="evidence" value="ECO:0007669"/>
    <property type="project" value="UniProtKB-UniRule"/>
</dbReference>
<dbReference type="EC" id="2.5.1.3" evidence="9"/>
<dbReference type="STRING" id="69279.BG36_21970"/>
<comment type="catalytic activity">
    <reaction evidence="7 9 10">
        <text>2-(2-carboxy-4-methylthiazol-5-yl)ethyl phosphate + 4-amino-2-methyl-5-(diphosphooxymethyl)pyrimidine + 2 H(+) = thiamine phosphate + CO2 + diphosphate</text>
        <dbReference type="Rhea" id="RHEA:47848"/>
        <dbReference type="ChEBI" id="CHEBI:15378"/>
        <dbReference type="ChEBI" id="CHEBI:16526"/>
        <dbReference type="ChEBI" id="CHEBI:33019"/>
        <dbReference type="ChEBI" id="CHEBI:37575"/>
        <dbReference type="ChEBI" id="CHEBI:57841"/>
        <dbReference type="ChEBI" id="CHEBI:62890"/>
        <dbReference type="EC" id="2.5.1.3"/>
    </reaction>
</comment>
<protein>
    <recommendedName>
        <fullName evidence="9">Thiamine-phosphate synthase</fullName>
        <shortName evidence="9">TP synthase</shortName>
        <shortName evidence="9">TPS</shortName>
        <ecNumber evidence="9">2.5.1.3</ecNumber>
    </recommendedName>
    <alternativeName>
        <fullName evidence="9">Thiamine-phosphate pyrophosphorylase</fullName>
        <shortName evidence="9">TMP pyrophosphorylase</shortName>
        <shortName evidence="9">TMP-PPase</shortName>
    </alternativeName>
</protein>
<evidence type="ECO:0000256" key="11">
    <source>
        <dbReference type="RuleBase" id="RU004253"/>
    </source>
</evidence>
<dbReference type="EMBL" id="SNZF01000006">
    <property type="protein sequence ID" value="TDR36156.1"/>
    <property type="molecule type" value="Genomic_DNA"/>
</dbReference>
<accession>A0A011VLM5</accession>
<evidence type="ECO:0000256" key="3">
    <source>
        <dbReference type="ARBA" id="ARBA00022723"/>
    </source>
</evidence>
<feature type="binding site" evidence="9">
    <location>
        <begin position="191"/>
        <end position="192"/>
    </location>
    <ligand>
        <name>2-[(2R,5Z)-2-carboxy-4-methylthiazol-5(2H)-ylidene]ethyl phosphate</name>
        <dbReference type="ChEBI" id="CHEBI:62899"/>
    </ligand>
</feature>
<evidence type="ECO:0000256" key="9">
    <source>
        <dbReference type="HAMAP-Rule" id="MF_00097"/>
    </source>
</evidence>
<dbReference type="InterPro" id="IPR013785">
    <property type="entry name" value="Aldolase_TIM"/>
</dbReference>
<dbReference type="PANTHER" id="PTHR20857:SF15">
    <property type="entry name" value="THIAMINE-PHOSPHATE SYNTHASE"/>
    <property type="match status" value="1"/>
</dbReference>
<dbReference type="Proteomes" id="UP000019849">
    <property type="component" value="Unassembled WGS sequence"/>
</dbReference>
<dbReference type="RefSeq" id="WP_035024740.1">
    <property type="nucleotide sequence ID" value="NZ_KK073881.1"/>
</dbReference>
<dbReference type="InterPro" id="IPR034291">
    <property type="entry name" value="TMP_synthase"/>
</dbReference>